<evidence type="ECO:0000313" key="1">
    <source>
        <dbReference type="EMBL" id="MPC29623.1"/>
    </source>
</evidence>
<dbReference type="AlphaFoldDB" id="A0A5B7E9M8"/>
<comment type="caution">
    <text evidence="1">The sequence shown here is derived from an EMBL/GenBank/DDBJ whole genome shotgun (WGS) entry which is preliminary data.</text>
</comment>
<name>A0A5B7E9M8_PORTR</name>
<organism evidence="1 2">
    <name type="scientific">Portunus trituberculatus</name>
    <name type="common">Swimming crab</name>
    <name type="synonym">Neptunus trituberculatus</name>
    <dbReference type="NCBI Taxonomy" id="210409"/>
    <lineage>
        <taxon>Eukaryota</taxon>
        <taxon>Metazoa</taxon>
        <taxon>Ecdysozoa</taxon>
        <taxon>Arthropoda</taxon>
        <taxon>Crustacea</taxon>
        <taxon>Multicrustacea</taxon>
        <taxon>Malacostraca</taxon>
        <taxon>Eumalacostraca</taxon>
        <taxon>Eucarida</taxon>
        <taxon>Decapoda</taxon>
        <taxon>Pleocyemata</taxon>
        <taxon>Brachyura</taxon>
        <taxon>Eubrachyura</taxon>
        <taxon>Portunoidea</taxon>
        <taxon>Portunidae</taxon>
        <taxon>Portuninae</taxon>
        <taxon>Portunus</taxon>
    </lineage>
</organism>
<dbReference type="Proteomes" id="UP000324222">
    <property type="component" value="Unassembled WGS sequence"/>
</dbReference>
<proteinExistence type="predicted"/>
<reference evidence="1 2" key="1">
    <citation type="submission" date="2019-05" db="EMBL/GenBank/DDBJ databases">
        <title>Another draft genome of Portunus trituberculatus and its Hox gene families provides insights of decapod evolution.</title>
        <authorList>
            <person name="Jeong J.-H."/>
            <person name="Song I."/>
            <person name="Kim S."/>
            <person name="Choi T."/>
            <person name="Kim D."/>
            <person name="Ryu S."/>
            <person name="Kim W."/>
        </authorList>
    </citation>
    <scope>NUCLEOTIDE SEQUENCE [LARGE SCALE GENOMIC DNA]</scope>
    <source>
        <tissue evidence="1">Muscle</tissue>
    </source>
</reference>
<accession>A0A5B7E9M8</accession>
<gene>
    <name evidence="1" type="ORF">E2C01_022865</name>
</gene>
<sequence length="87" mass="9989">MNIKLSKWEALFRARIPLEPVRPDHLIPAPRRRRSLLPHVITGGDSRRVIVRQARTTLGRASLISFDTRMDVGEETWGLLEAYVLQS</sequence>
<keyword evidence="2" id="KW-1185">Reference proteome</keyword>
<dbReference type="EMBL" id="VSRR010002103">
    <property type="protein sequence ID" value="MPC29623.1"/>
    <property type="molecule type" value="Genomic_DNA"/>
</dbReference>
<protein>
    <submittedName>
        <fullName evidence="1">Uncharacterized protein</fullName>
    </submittedName>
</protein>
<evidence type="ECO:0000313" key="2">
    <source>
        <dbReference type="Proteomes" id="UP000324222"/>
    </source>
</evidence>